<dbReference type="AlphaFoldDB" id="A0A486XN21"/>
<evidence type="ECO:0000313" key="1">
    <source>
        <dbReference type="EMBL" id="VHO03511.1"/>
    </source>
</evidence>
<sequence>MLHKALHRSANRYKPRFVHTFRGDKRQEIGEHCFYIHGSIHG</sequence>
<proteinExistence type="predicted"/>
<reference evidence="1" key="1">
    <citation type="submission" date="2019-04" db="EMBL/GenBank/DDBJ databases">
        <authorList>
            <person name="Brambilla D."/>
        </authorList>
    </citation>
    <scope>NUCLEOTIDE SEQUENCE</scope>
    <source>
        <strain evidence="1">BAL1</strain>
    </source>
</reference>
<name>A0A486XN21_9GAMM</name>
<gene>
    <name evidence="1" type="ORF">BAL341_1440</name>
</gene>
<accession>A0A486XN21</accession>
<protein>
    <submittedName>
        <fullName evidence="1">Uncharacterized protein</fullName>
    </submittedName>
</protein>
<dbReference type="EMBL" id="CAAJGR010000083">
    <property type="protein sequence ID" value="VHO03511.1"/>
    <property type="molecule type" value="Genomic_DNA"/>
</dbReference>
<organism evidence="1">
    <name type="scientific">Rheinheimera sp. BAL341</name>
    <dbReference type="NCBI Taxonomy" id="1708203"/>
    <lineage>
        <taxon>Bacteria</taxon>
        <taxon>Pseudomonadati</taxon>
        <taxon>Pseudomonadota</taxon>
        <taxon>Gammaproteobacteria</taxon>
        <taxon>Chromatiales</taxon>
        <taxon>Chromatiaceae</taxon>
        <taxon>Rheinheimera</taxon>
    </lineage>
</organism>